<evidence type="ECO:0000259" key="1">
    <source>
        <dbReference type="Pfam" id="PF00535"/>
    </source>
</evidence>
<dbReference type="RefSeq" id="WP_245943458.1">
    <property type="nucleotide sequence ID" value="NZ_QKTX01000024.1"/>
</dbReference>
<organism evidence="2 3">
    <name type="scientific">Algoriphagus aquaeductus</name>
    <dbReference type="NCBI Taxonomy" id="475299"/>
    <lineage>
        <taxon>Bacteria</taxon>
        <taxon>Pseudomonadati</taxon>
        <taxon>Bacteroidota</taxon>
        <taxon>Cytophagia</taxon>
        <taxon>Cytophagales</taxon>
        <taxon>Cyclobacteriaceae</taxon>
        <taxon>Algoriphagus</taxon>
    </lineage>
</organism>
<dbReference type="Pfam" id="PF00535">
    <property type="entry name" value="Glycos_transf_2"/>
    <property type="match status" value="1"/>
</dbReference>
<sequence length="87" mass="9982">MIFGGFLITYNRPKVLLNTLQDIFSQTFPPQHLWIIDNSEDYETELAIKHKYDSRLTYVRMGRNEGPAGAAMKGLELCGKAGLDWIY</sequence>
<dbReference type="Proteomes" id="UP000248917">
    <property type="component" value="Unassembled WGS sequence"/>
</dbReference>
<name>A0A326RK88_9BACT</name>
<keyword evidence="2" id="KW-0808">Transferase</keyword>
<dbReference type="GO" id="GO:0016740">
    <property type="term" value="F:transferase activity"/>
    <property type="evidence" value="ECO:0007669"/>
    <property type="project" value="UniProtKB-KW"/>
</dbReference>
<accession>A0A326RK88</accession>
<keyword evidence="3" id="KW-1185">Reference proteome</keyword>
<dbReference type="SUPFAM" id="SSF53448">
    <property type="entry name" value="Nucleotide-diphospho-sugar transferases"/>
    <property type="match status" value="1"/>
</dbReference>
<protein>
    <submittedName>
        <fullName evidence="2">Glycosyl transferase family 2</fullName>
    </submittedName>
</protein>
<proteinExistence type="predicted"/>
<dbReference type="InterPro" id="IPR001173">
    <property type="entry name" value="Glyco_trans_2-like"/>
</dbReference>
<gene>
    <name evidence="2" type="ORF">CLV31_12438</name>
</gene>
<dbReference type="AlphaFoldDB" id="A0A326RK88"/>
<evidence type="ECO:0000313" key="3">
    <source>
        <dbReference type="Proteomes" id="UP000248917"/>
    </source>
</evidence>
<evidence type="ECO:0000313" key="2">
    <source>
        <dbReference type="EMBL" id="PZV76713.1"/>
    </source>
</evidence>
<feature type="domain" description="Glycosyltransferase 2-like" evidence="1">
    <location>
        <begin position="7"/>
        <end position="78"/>
    </location>
</feature>
<dbReference type="Gene3D" id="3.90.550.10">
    <property type="entry name" value="Spore Coat Polysaccharide Biosynthesis Protein SpsA, Chain A"/>
    <property type="match status" value="1"/>
</dbReference>
<reference evidence="2 3" key="1">
    <citation type="submission" date="2018-06" db="EMBL/GenBank/DDBJ databases">
        <title>Genomic Encyclopedia of Archaeal and Bacterial Type Strains, Phase II (KMG-II): from individual species to whole genera.</title>
        <authorList>
            <person name="Goeker M."/>
        </authorList>
    </citation>
    <scope>NUCLEOTIDE SEQUENCE [LARGE SCALE GENOMIC DNA]</scope>
    <source>
        <strain evidence="2 3">T4</strain>
    </source>
</reference>
<dbReference type="InterPro" id="IPR029044">
    <property type="entry name" value="Nucleotide-diphossugar_trans"/>
</dbReference>
<dbReference type="EMBL" id="QKTX01000024">
    <property type="protein sequence ID" value="PZV76713.1"/>
    <property type="molecule type" value="Genomic_DNA"/>
</dbReference>
<comment type="caution">
    <text evidence="2">The sequence shown here is derived from an EMBL/GenBank/DDBJ whole genome shotgun (WGS) entry which is preliminary data.</text>
</comment>